<organism evidence="1 2">
    <name type="scientific">Dictyobacter formicarum</name>
    <dbReference type="NCBI Taxonomy" id="2778368"/>
    <lineage>
        <taxon>Bacteria</taxon>
        <taxon>Bacillati</taxon>
        <taxon>Chloroflexota</taxon>
        <taxon>Ktedonobacteria</taxon>
        <taxon>Ktedonobacterales</taxon>
        <taxon>Dictyobacteraceae</taxon>
        <taxon>Dictyobacter</taxon>
    </lineage>
</organism>
<protein>
    <recommendedName>
        <fullName evidence="3">TnsA endonuclease N-terminal domain-containing protein</fullName>
    </recommendedName>
</protein>
<evidence type="ECO:0000313" key="1">
    <source>
        <dbReference type="EMBL" id="GHO82559.1"/>
    </source>
</evidence>
<evidence type="ECO:0008006" key="3">
    <source>
        <dbReference type="Google" id="ProtNLM"/>
    </source>
</evidence>
<proteinExistence type="predicted"/>
<keyword evidence="2" id="KW-1185">Reference proteome</keyword>
<dbReference type="EMBL" id="BNJJ01000002">
    <property type="protein sequence ID" value="GHO82559.1"/>
    <property type="molecule type" value="Genomic_DNA"/>
</dbReference>
<name>A0ABQ3V998_9CHLR</name>
<reference evidence="1 2" key="1">
    <citation type="journal article" date="2021" name="Int. J. Syst. Evol. Microbiol.">
        <title>Reticulibacter mediterranei gen. nov., sp. nov., within the new family Reticulibacteraceae fam. nov., and Ktedonospora formicarum gen. nov., sp. nov., Ktedonobacter robiniae sp. nov., Dictyobacter formicarum sp. nov. and Dictyobacter arantiisoli sp. nov., belonging to the class Ktedonobacteria.</title>
        <authorList>
            <person name="Yabe S."/>
            <person name="Zheng Y."/>
            <person name="Wang C.M."/>
            <person name="Sakai Y."/>
            <person name="Abe K."/>
            <person name="Yokota A."/>
            <person name="Donadio S."/>
            <person name="Cavaletti L."/>
            <person name="Monciardini P."/>
        </authorList>
    </citation>
    <scope>NUCLEOTIDE SEQUENCE [LARGE SCALE GENOMIC DNA]</scope>
    <source>
        <strain evidence="1 2">SOSP1-9</strain>
    </source>
</reference>
<sequence length="251" mass="28917">MLEMYDQPTRIQLHYQARSGRKTTQWHTPDFFVMRRGGAGFEEWKPANALDKFALTMPYRYLRTATGGRQCPPGEQAASQVGLYYRVRSSAEYHPIYIDNLKFLHDFWTHPLRIEAQQEMLVHDAITAYPGMSVASLMDSYPGLPVDVVWALLAKHRLFTDLSAASLMRWDQVFLYQSEAEMQTAIEKNRAPSQASLLAVRFLWDGRLWEAEVQGTTVVLRPEIGAEFSLRYDHFQRLVDLGQVKPGARFL</sequence>
<comment type="caution">
    <text evidence="1">The sequence shown here is derived from an EMBL/GenBank/DDBJ whole genome shotgun (WGS) entry which is preliminary data.</text>
</comment>
<dbReference type="Proteomes" id="UP000635565">
    <property type="component" value="Unassembled WGS sequence"/>
</dbReference>
<gene>
    <name evidence="1" type="ORF">KSZ_05650</name>
</gene>
<accession>A0ABQ3V998</accession>
<evidence type="ECO:0000313" key="2">
    <source>
        <dbReference type="Proteomes" id="UP000635565"/>
    </source>
</evidence>